<feature type="non-terminal residue" evidence="1">
    <location>
        <position position="65"/>
    </location>
</feature>
<proteinExistence type="predicted"/>
<accession>A0ACC1JMJ7</accession>
<evidence type="ECO:0000313" key="2">
    <source>
        <dbReference type="Proteomes" id="UP001140234"/>
    </source>
</evidence>
<protein>
    <submittedName>
        <fullName evidence="1">Uncharacterized protein</fullName>
    </submittedName>
</protein>
<sequence length="65" mass="7179">MADIDNGERLARLRAWLEENGADLAKLELRASAHGNGVFARAAIGEGEEYARIPRRLAITEDVCR</sequence>
<keyword evidence="2" id="KW-1185">Reference proteome</keyword>
<dbReference type="Proteomes" id="UP001140234">
    <property type="component" value="Unassembled WGS sequence"/>
</dbReference>
<name>A0ACC1JMJ7_9FUNG</name>
<evidence type="ECO:0000313" key="1">
    <source>
        <dbReference type="EMBL" id="KAJ2763644.1"/>
    </source>
</evidence>
<comment type="caution">
    <text evidence="1">The sequence shown here is derived from an EMBL/GenBank/DDBJ whole genome shotgun (WGS) entry which is preliminary data.</text>
</comment>
<reference evidence="1" key="1">
    <citation type="submission" date="2022-07" db="EMBL/GenBank/DDBJ databases">
        <title>Phylogenomic reconstructions and comparative analyses of Kickxellomycotina fungi.</title>
        <authorList>
            <person name="Reynolds N.K."/>
            <person name="Stajich J.E."/>
            <person name="Barry K."/>
            <person name="Grigoriev I.V."/>
            <person name="Crous P."/>
            <person name="Smith M.E."/>
        </authorList>
    </citation>
    <scope>NUCLEOTIDE SEQUENCE</scope>
    <source>
        <strain evidence="1">CBS 109366</strain>
    </source>
</reference>
<dbReference type="EMBL" id="JANBUJ010002680">
    <property type="protein sequence ID" value="KAJ2763644.1"/>
    <property type="molecule type" value="Genomic_DNA"/>
</dbReference>
<organism evidence="1 2">
    <name type="scientific">Coemansia nantahalensis</name>
    <dbReference type="NCBI Taxonomy" id="2789366"/>
    <lineage>
        <taxon>Eukaryota</taxon>
        <taxon>Fungi</taxon>
        <taxon>Fungi incertae sedis</taxon>
        <taxon>Zoopagomycota</taxon>
        <taxon>Kickxellomycotina</taxon>
        <taxon>Kickxellomycetes</taxon>
        <taxon>Kickxellales</taxon>
        <taxon>Kickxellaceae</taxon>
        <taxon>Coemansia</taxon>
    </lineage>
</organism>
<gene>
    <name evidence="1" type="ORF">IWQ57_005501</name>
</gene>